<accession>A0AAD7HP49</accession>
<evidence type="ECO:0000313" key="2">
    <source>
        <dbReference type="Proteomes" id="UP001215598"/>
    </source>
</evidence>
<name>A0AAD7HP49_9AGAR</name>
<comment type="caution">
    <text evidence="1">The sequence shown here is derived from an EMBL/GenBank/DDBJ whole genome shotgun (WGS) entry which is preliminary data.</text>
</comment>
<reference evidence="1" key="1">
    <citation type="submission" date="2023-03" db="EMBL/GenBank/DDBJ databases">
        <title>Massive genome expansion in bonnet fungi (Mycena s.s.) driven by repeated elements and novel gene families across ecological guilds.</title>
        <authorList>
            <consortium name="Lawrence Berkeley National Laboratory"/>
            <person name="Harder C.B."/>
            <person name="Miyauchi S."/>
            <person name="Viragh M."/>
            <person name="Kuo A."/>
            <person name="Thoen E."/>
            <person name="Andreopoulos B."/>
            <person name="Lu D."/>
            <person name="Skrede I."/>
            <person name="Drula E."/>
            <person name="Henrissat B."/>
            <person name="Morin E."/>
            <person name="Kohler A."/>
            <person name="Barry K."/>
            <person name="LaButti K."/>
            <person name="Morin E."/>
            <person name="Salamov A."/>
            <person name="Lipzen A."/>
            <person name="Mereny Z."/>
            <person name="Hegedus B."/>
            <person name="Baldrian P."/>
            <person name="Stursova M."/>
            <person name="Weitz H."/>
            <person name="Taylor A."/>
            <person name="Grigoriev I.V."/>
            <person name="Nagy L.G."/>
            <person name="Martin F."/>
            <person name="Kauserud H."/>
        </authorList>
    </citation>
    <scope>NUCLEOTIDE SEQUENCE</scope>
    <source>
        <strain evidence="1">CBHHK182m</strain>
    </source>
</reference>
<dbReference type="Proteomes" id="UP001215598">
    <property type="component" value="Unassembled WGS sequence"/>
</dbReference>
<keyword evidence="2" id="KW-1185">Reference proteome</keyword>
<dbReference type="AlphaFoldDB" id="A0AAD7HP49"/>
<organism evidence="1 2">
    <name type="scientific">Mycena metata</name>
    <dbReference type="NCBI Taxonomy" id="1033252"/>
    <lineage>
        <taxon>Eukaryota</taxon>
        <taxon>Fungi</taxon>
        <taxon>Dikarya</taxon>
        <taxon>Basidiomycota</taxon>
        <taxon>Agaricomycotina</taxon>
        <taxon>Agaricomycetes</taxon>
        <taxon>Agaricomycetidae</taxon>
        <taxon>Agaricales</taxon>
        <taxon>Marasmiineae</taxon>
        <taxon>Mycenaceae</taxon>
        <taxon>Mycena</taxon>
    </lineage>
</organism>
<sequence>MSLRALYRRARSSWTFSLPIVGLEAPVHPSPAIGQLLTDSFGTSDECGHFVPASASASAESLQFVSIEDGRSSTLNHSSPSLDSPNFALHFNAPLRWSFSQHSSDVVGVSQKCPPPLVHSVSSPRVVDPVEAFSDISTLSKYGRSNVVFPADIQGSRWRFPLRLHSVPEPPHVLAYSRPSSAFFKHLFRPSPPRSVVNFPEQYELGDEMVFIDVYHTARDCPPYFAVSSIPWRIIRSGVVLKCSGKLTGAWKVHAVQVPTPGLGWAYVECYEVVTLERTVIRVDAKFVVGSSGRVLVSLRGFVFYVL</sequence>
<dbReference type="EMBL" id="JARKIB010000197">
    <property type="protein sequence ID" value="KAJ7725045.1"/>
    <property type="molecule type" value="Genomic_DNA"/>
</dbReference>
<protein>
    <submittedName>
        <fullName evidence="1">Uncharacterized protein</fullName>
    </submittedName>
</protein>
<proteinExistence type="predicted"/>
<evidence type="ECO:0000313" key="1">
    <source>
        <dbReference type="EMBL" id="KAJ7725045.1"/>
    </source>
</evidence>
<gene>
    <name evidence="1" type="ORF">B0H16DRAFT_1736342</name>
</gene>